<sequence>MATIPEHALIGRAQQIPTSVATSTLSLSPLILSIPNRPVPLQLRMTIPTSGSRLPIILLSHGQGASNNLSSLNGYGPLVNFWASHGFAVIQPTHLSSKTLKFEEKDMTDGPLFWKSRVEDFKSILDKNEEIEETFQAAKGRLDWNRVAIAGHSMGAHTAELLLGAQSKNQATKEIVNMLEPRIKAGVLIGAPGCDPGGETQSPMARKLAPFFADTSFGEMVTPALVVHGDADLPDYLTTRGLEWHTDPYTLSPGPKSLLTLFGAGHIFGGVSGWDAKECDDENVERCAVVQRMTWAYLRSQLDTQDKAWEVACQALVELKDVGMLESK</sequence>
<dbReference type="Gene3D" id="3.40.50.1820">
    <property type="entry name" value="alpha/beta hydrolase"/>
    <property type="match status" value="1"/>
</dbReference>
<protein>
    <recommendedName>
        <fullName evidence="3">Chlorophyllase</fullName>
    </recommendedName>
</protein>
<proteinExistence type="predicted"/>
<dbReference type="InterPro" id="IPR029058">
    <property type="entry name" value="AB_hydrolase_fold"/>
</dbReference>
<dbReference type="PANTHER" id="PTHR33428:SF14">
    <property type="entry name" value="CARBOXYLESTERASE TYPE B DOMAIN-CONTAINING PROTEIN"/>
    <property type="match status" value="1"/>
</dbReference>
<dbReference type="InterPro" id="IPR017395">
    <property type="entry name" value="Chlorophyllase-like"/>
</dbReference>
<accession>A0ABR4BYA1</accession>
<gene>
    <name evidence="1" type="ORF">VTL71DRAFT_6578</name>
</gene>
<reference evidence="1 2" key="1">
    <citation type="journal article" date="2024" name="Commun. Biol.">
        <title>Comparative genomic analysis of thermophilic fungi reveals convergent evolutionary adaptations and gene losses.</title>
        <authorList>
            <person name="Steindorff A.S."/>
            <person name="Aguilar-Pontes M.V."/>
            <person name="Robinson A.J."/>
            <person name="Andreopoulos B."/>
            <person name="LaButti K."/>
            <person name="Kuo A."/>
            <person name="Mondo S."/>
            <person name="Riley R."/>
            <person name="Otillar R."/>
            <person name="Haridas S."/>
            <person name="Lipzen A."/>
            <person name="Grimwood J."/>
            <person name="Schmutz J."/>
            <person name="Clum A."/>
            <person name="Reid I.D."/>
            <person name="Moisan M.C."/>
            <person name="Butler G."/>
            <person name="Nguyen T.T.M."/>
            <person name="Dewar K."/>
            <person name="Conant G."/>
            <person name="Drula E."/>
            <person name="Henrissat B."/>
            <person name="Hansel C."/>
            <person name="Singer S."/>
            <person name="Hutchinson M.I."/>
            <person name="de Vries R.P."/>
            <person name="Natvig D.O."/>
            <person name="Powell A.J."/>
            <person name="Tsang A."/>
            <person name="Grigoriev I.V."/>
        </authorList>
    </citation>
    <scope>NUCLEOTIDE SEQUENCE [LARGE SCALE GENOMIC DNA]</scope>
    <source>
        <strain evidence="1 2">CBS 494.80</strain>
    </source>
</reference>
<dbReference type="EMBL" id="JAZHXI010000017">
    <property type="protein sequence ID" value="KAL2062312.1"/>
    <property type="molecule type" value="Genomic_DNA"/>
</dbReference>
<comment type="caution">
    <text evidence="1">The sequence shown here is derived from an EMBL/GenBank/DDBJ whole genome shotgun (WGS) entry which is preliminary data.</text>
</comment>
<dbReference type="SUPFAM" id="SSF53474">
    <property type="entry name" value="alpha/beta-Hydrolases"/>
    <property type="match status" value="1"/>
</dbReference>
<evidence type="ECO:0008006" key="3">
    <source>
        <dbReference type="Google" id="ProtNLM"/>
    </source>
</evidence>
<evidence type="ECO:0000313" key="2">
    <source>
        <dbReference type="Proteomes" id="UP001595075"/>
    </source>
</evidence>
<organism evidence="1 2">
    <name type="scientific">Oculimacula yallundae</name>
    <dbReference type="NCBI Taxonomy" id="86028"/>
    <lineage>
        <taxon>Eukaryota</taxon>
        <taxon>Fungi</taxon>
        <taxon>Dikarya</taxon>
        <taxon>Ascomycota</taxon>
        <taxon>Pezizomycotina</taxon>
        <taxon>Leotiomycetes</taxon>
        <taxon>Helotiales</taxon>
        <taxon>Ploettnerulaceae</taxon>
        <taxon>Oculimacula</taxon>
    </lineage>
</organism>
<keyword evidence="2" id="KW-1185">Reference proteome</keyword>
<dbReference type="Pfam" id="PF07224">
    <property type="entry name" value="Chlorophyllase"/>
    <property type="match status" value="1"/>
</dbReference>
<dbReference type="PANTHER" id="PTHR33428">
    <property type="entry name" value="CHLOROPHYLLASE-2, CHLOROPLASTIC"/>
    <property type="match status" value="1"/>
</dbReference>
<evidence type="ECO:0000313" key="1">
    <source>
        <dbReference type="EMBL" id="KAL2062312.1"/>
    </source>
</evidence>
<name>A0ABR4BYA1_9HELO</name>
<dbReference type="Proteomes" id="UP001595075">
    <property type="component" value="Unassembled WGS sequence"/>
</dbReference>